<keyword evidence="1" id="KW-0472">Membrane</keyword>
<evidence type="ECO:0000256" key="1">
    <source>
        <dbReference type="SAM" id="Phobius"/>
    </source>
</evidence>
<name>A0A0F9EDT3_9ZZZZ</name>
<dbReference type="EMBL" id="LAZR01035250">
    <property type="protein sequence ID" value="KKL28011.1"/>
    <property type="molecule type" value="Genomic_DNA"/>
</dbReference>
<organism evidence="2">
    <name type="scientific">marine sediment metagenome</name>
    <dbReference type="NCBI Taxonomy" id="412755"/>
    <lineage>
        <taxon>unclassified sequences</taxon>
        <taxon>metagenomes</taxon>
        <taxon>ecological metagenomes</taxon>
    </lineage>
</organism>
<gene>
    <name evidence="2" type="ORF">LCGC14_2379410</name>
</gene>
<feature type="non-terminal residue" evidence="2">
    <location>
        <position position="357"/>
    </location>
</feature>
<comment type="caution">
    <text evidence="2">The sequence shown here is derived from an EMBL/GenBank/DDBJ whole genome shotgun (WGS) entry which is preliminary data.</text>
</comment>
<evidence type="ECO:0000313" key="2">
    <source>
        <dbReference type="EMBL" id="KKL28011.1"/>
    </source>
</evidence>
<proteinExistence type="predicted"/>
<feature type="transmembrane region" description="Helical" evidence="1">
    <location>
        <begin position="26"/>
        <end position="48"/>
    </location>
</feature>
<protein>
    <submittedName>
        <fullName evidence="2">Uncharacterized protein</fullName>
    </submittedName>
</protein>
<keyword evidence="1" id="KW-0812">Transmembrane</keyword>
<accession>A0A0F9EDT3</accession>
<dbReference type="AlphaFoldDB" id="A0A0F9EDT3"/>
<keyword evidence="1" id="KW-1133">Transmembrane helix</keyword>
<feature type="transmembrane region" description="Helical" evidence="1">
    <location>
        <begin position="60"/>
        <end position="79"/>
    </location>
</feature>
<sequence length="357" mass="39150">MSLEEMISPVVYRKLAKLRWMLRAHLIGRGLCWLIVAASAAVFITLAIDYSLGLDRVQRALIMALAVGGMLYVLWRFLVRPLRVPMDDQELALVVEDHYPQFGDRLISSLQLAGPGGLVGASAAMAGRMIRQGSAMAEDIRAGDVVNRVGTWKLASWPGGALAALLALTLWQADIMGLWFQRNVLLADVPYPRQTYLSIAGGPEFKVIRGDSLTVEVTAEGVIPPSVSFHMRFPGLGKVTETVPSGAERGVYSKTFENVSDAFEFRVAGNDDRTGKFNVIVVDPPELVDLRGIKRAPDYMNLPQGEAFDAGVGIIPVWPGTRLFLADRNNNRILIWNELPTGNTAPDLVLGQEDFYT</sequence>
<reference evidence="2" key="1">
    <citation type="journal article" date="2015" name="Nature">
        <title>Complex archaea that bridge the gap between prokaryotes and eukaryotes.</title>
        <authorList>
            <person name="Spang A."/>
            <person name="Saw J.H."/>
            <person name="Jorgensen S.L."/>
            <person name="Zaremba-Niedzwiedzka K."/>
            <person name="Martijn J."/>
            <person name="Lind A.E."/>
            <person name="van Eijk R."/>
            <person name="Schleper C."/>
            <person name="Guy L."/>
            <person name="Ettema T.J."/>
        </authorList>
    </citation>
    <scope>NUCLEOTIDE SEQUENCE</scope>
</reference>